<dbReference type="Proteomes" id="UP000240010">
    <property type="component" value="Unassembled WGS sequence"/>
</dbReference>
<evidence type="ECO:0000313" key="2">
    <source>
        <dbReference type="Proteomes" id="UP000240010"/>
    </source>
</evidence>
<proteinExistence type="predicted"/>
<name>A0A2S6H9T8_9GAMM</name>
<protein>
    <submittedName>
        <fullName evidence="1">Uncharacterized protein</fullName>
    </submittedName>
</protein>
<dbReference type="EMBL" id="PTIZ01000010">
    <property type="protein sequence ID" value="PPK74225.1"/>
    <property type="molecule type" value="Genomic_DNA"/>
</dbReference>
<comment type="caution">
    <text evidence="1">The sequence shown here is derived from an EMBL/GenBank/DDBJ whole genome shotgun (WGS) entry which is preliminary data.</text>
</comment>
<accession>A0A2S6H9T8</accession>
<dbReference type="AlphaFoldDB" id="A0A2S6H9T8"/>
<sequence>MLFDKVITLQFNKKLAMSPTIKKAKMKQVKILKGSA</sequence>
<evidence type="ECO:0000313" key="1">
    <source>
        <dbReference type="EMBL" id="PPK74225.1"/>
    </source>
</evidence>
<organism evidence="1 2">
    <name type="scientific">Methylobacter tundripaludum</name>
    <dbReference type="NCBI Taxonomy" id="173365"/>
    <lineage>
        <taxon>Bacteria</taxon>
        <taxon>Pseudomonadati</taxon>
        <taxon>Pseudomonadota</taxon>
        <taxon>Gammaproteobacteria</taxon>
        <taxon>Methylococcales</taxon>
        <taxon>Methylococcaceae</taxon>
        <taxon>Methylobacter</taxon>
    </lineage>
</organism>
<reference evidence="1 2" key="1">
    <citation type="submission" date="2018-02" db="EMBL/GenBank/DDBJ databases">
        <title>Subsurface microbial communities from deep shales in Ohio and West Virginia, USA.</title>
        <authorList>
            <person name="Wrighton K."/>
        </authorList>
    </citation>
    <scope>NUCLEOTIDE SEQUENCE [LARGE SCALE GENOMIC DNA]</scope>
    <source>
        <strain evidence="1 2">OWC-DMM</strain>
    </source>
</reference>
<gene>
    <name evidence="1" type="ORF">B0F87_11020</name>
</gene>